<protein>
    <recommendedName>
        <fullName evidence="7">lanosterol synthase</fullName>
        <ecNumber evidence="7">5.4.99.7</ecNumber>
    </recommendedName>
</protein>
<evidence type="ECO:0000256" key="1">
    <source>
        <dbReference type="ARBA" id="ARBA00009755"/>
    </source>
</evidence>
<keyword evidence="4" id="KW-0752">Steroid biosynthesis</keyword>
<gene>
    <name evidence="10" type="primary">ERG7</name>
    <name evidence="10" type="ORF">MPSI1_001757</name>
</gene>
<evidence type="ECO:0000256" key="3">
    <source>
        <dbReference type="ARBA" id="ARBA00022737"/>
    </source>
</evidence>
<dbReference type="SUPFAM" id="SSF48239">
    <property type="entry name" value="Terpenoid cyclases/Protein prenyltransferases"/>
    <property type="match status" value="2"/>
</dbReference>
<keyword evidence="11" id="KW-1185">Reference proteome</keyword>
<proteinExistence type="inferred from homology"/>
<dbReference type="Proteomes" id="UP001214628">
    <property type="component" value="Chromosome 2"/>
</dbReference>
<dbReference type="PANTHER" id="PTHR11764">
    <property type="entry name" value="TERPENE CYCLASE/MUTASE FAMILY MEMBER"/>
    <property type="match status" value="1"/>
</dbReference>
<keyword evidence="3" id="KW-0677">Repeat</keyword>
<dbReference type="EC" id="5.4.99.7" evidence="7"/>
<evidence type="ECO:0000256" key="5">
    <source>
        <dbReference type="ARBA" id="ARBA00023098"/>
    </source>
</evidence>
<organism evidence="10 11">
    <name type="scientific">Malassezia psittaci</name>
    <dbReference type="NCBI Taxonomy" id="1821823"/>
    <lineage>
        <taxon>Eukaryota</taxon>
        <taxon>Fungi</taxon>
        <taxon>Dikarya</taxon>
        <taxon>Basidiomycota</taxon>
        <taxon>Ustilaginomycotina</taxon>
        <taxon>Malasseziomycetes</taxon>
        <taxon>Malasseziales</taxon>
        <taxon>Malasseziaceae</taxon>
        <taxon>Malassezia</taxon>
    </lineage>
</organism>
<feature type="domain" description="Squalene cyclase C-terminal" evidence="8">
    <location>
        <begin position="213"/>
        <end position="541"/>
    </location>
</feature>
<name>A0AAF0FA24_9BASI</name>
<evidence type="ECO:0000313" key="10">
    <source>
        <dbReference type="EMBL" id="WFD43104.1"/>
    </source>
</evidence>
<dbReference type="EMBL" id="CP118376">
    <property type="protein sequence ID" value="WFD43104.1"/>
    <property type="molecule type" value="Genomic_DNA"/>
</dbReference>
<sequence>MMIQARATLHRLGGATAIPSWGKLWLAILNVYDWEGMNPIPPELWLLPDWVPIHPWRWWIHTRMVYLPMGYLYGKRFSAELDPLIESLREELYAEPYDSIDWPKQRNHVAQADLYAPHTHAVDATFKMLGYYEKLPVPFVRQWGLDKAYKLIVKEDENTGYQCLGPVNKMLNYICRWIVEGADSKAMELHREKLKDFAWMSGQGLMMTGTNGSQLWDTSFIGQAMVDSGLIKRAEYQQLASSILNWLDQCQIRENPRHYRTAYRFATKGAWPFSTREQGYTVSDCTAEGLKAVKLGHPVSKQRLRDTIDLLLTMQNPGGGYASYETINGPEITEWLNPAEVFGRIMVEYAYPECTTSVVTGLRLFQQYDTYRSKEIDDTISKAVRYILHAQRQDGSWYGSWAICFTYAAMFALESLRHAGLNYENNDQVRKACQFLLSKQQSDGGWGESYKVCPLLTQSCETGKYTQAPKSQVVQTAWAIIALLHAKCPDRQAIEKGVHLIMQRQQPDGSWKQEQIEGIFNQYVLRLTQQLYVACTHLGAISYPNYKFSFTIWALGKASQELGL</sequence>
<evidence type="ECO:0000259" key="9">
    <source>
        <dbReference type="Pfam" id="PF13249"/>
    </source>
</evidence>
<reference evidence="10" key="1">
    <citation type="submission" date="2023-02" db="EMBL/GenBank/DDBJ databases">
        <title>Mating type loci evolution in Malassezia.</title>
        <authorList>
            <person name="Coelho M.A."/>
        </authorList>
    </citation>
    <scope>NUCLEOTIDE SEQUENCE</scope>
    <source>
        <strain evidence="10">CBS 14136</strain>
    </source>
</reference>
<dbReference type="InterPro" id="IPR008930">
    <property type="entry name" value="Terpenoid_cyclase/PrenylTrfase"/>
</dbReference>
<evidence type="ECO:0000256" key="6">
    <source>
        <dbReference type="ARBA" id="ARBA00023235"/>
    </source>
</evidence>
<evidence type="ECO:0000256" key="2">
    <source>
        <dbReference type="ARBA" id="ARBA00022516"/>
    </source>
</evidence>
<dbReference type="GO" id="GO:0006696">
    <property type="term" value="P:ergosterol biosynthetic process"/>
    <property type="evidence" value="ECO:0007669"/>
    <property type="project" value="TreeGrafter"/>
</dbReference>
<feature type="domain" description="Squalene cyclase N-terminal" evidence="9">
    <location>
        <begin position="1"/>
        <end position="199"/>
    </location>
</feature>
<accession>A0AAF0FA24</accession>
<dbReference type="InterPro" id="IPR002365">
    <property type="entry name" value="Terpene_synthase_CS"/>
</dbReference>
<dbReference type="FunFam" id="1.50.10.20:FF:000003">
    <property type="entry name" value="Terpene cyclase/mutase family member"/>
    <property type="match status" value="1"/>
</dbReference>
<evidence type="ECO:0000256" key="4">
    <source>
        <dbReference type="ARBA" id="ARBA00022955"/>
    </source>
</evidence>
<dbReference type="CDD" id="cd02892">
    <property type="entry name" value="SQCY_1"/>
    <property type="match status" value="1"/>
</dbReference>
<comment type="similarity">
    <text evidence="1">Belongs to the terpene cyclase/mutase family.</text>
</comment>
<dbReference type="InterPro" id="IPR032697">
    <property type="entry name" value="SQ_cyclase_N"/>
</dbReference>
<dbReference type="NCBIfam" id="TIGR01787">
    <property type="entry name" value="squalene_cyclas"/>
    <property type="match status" value="1"/>
</dbReference>
<dbReference type="Gene3D" id="1.50.10.20">
    <property type="match status" value="2"/>
</dbReference>
<keyword evidence="6 10" id="KW-0413">Isomerase</keyword>
<dbReference type="InterPro" id="IPR032696">
    <property type="entry name" value="SQ_cyclase_C"/>
</dbReference>
<dbReference type="GO" id="GO:0016104">
    <property type="term" value="P:triterpenoid biosynthetic process"/>
    <property type="evidence" value="ECO:0007669"/>
    <property type="project" value="InterPro"/>
</dbReference>
<evidence type="ECO:0000313" key="11">
    <source>
        <dbReference type="Proteomes" id="UP001214628"/>
    </source>
</evidence>
<dbReference type="InterPro" id="IPR018333">
    <property type="entry name" value="Squalene_cyclase"/>
</dbReference>
<dbReference type="GO" id="GO:0000250">
    <property type="term" value="F:lanosterol synthase activity"/>
    <property type="evidence" value="ECO:0007669"/>
    <property type="project" value="UniProtKB-EC"/>
</dbReference>
<dbReference type="PANTHER" id="PTHR11764:SF20">
    <property type="entry name" value="LANOSTEROL SYNTHASE"/>
    <property type="match status" value="1"/>
</dbReference>
<dbReference type="GO" id="GO:0005811">
    <property type="term" value="C:lipid droplet"/>
    <property type="evidence" value="ECO:0007669"/>
    <property type="project" value="InterPro"/>
</dbReference>
<evidence type="ECO:0000256" key="7">
    <source>
        <dbReference type="ARBA" id="ARBA00029485"/>
    </source>
</evidence>
<dbReference type="PROSITE" id="PS01074">
    <property type="entry name" value="TERPENE_SYNTHASES"/>
    <property type="match status" value="1"/>
</dbReference>
<dbReference type="AlphaFoldDB" id="A0AAF0FA24"/>
<evidence type="ECO:0000259" key="8">
    <source>
        <dbReference type="Pfam" id="PF13243"/>
    </source>
</evidence>
<dbReference type="SFLD" id="SFLDG01016">
    <property type="entry name" value="Prenyltransferase_Like_2"/>
    <property type="match status" value="1"/>
</dbReference>
<dbReference type="Pfam" id="PF13249">
    <property type="entry name" value="SQHop_cyclase_N"/>
    <property type="match status" value="1"/>
</dbReference>
<keyword evidence="2" id="KW-0444">Lipid biosynthesis</keyword>
<keyword evidence="5" id="KW-0443">Lipid metabolism</keyword>
<dbReference type="Pfam" id="PF13243">
    <property type="entry name" value="SQHop_cyclase_C"/>
    <property type="match status" value="1"/>
</dbReference>